<reference evidence="2" key="1">
    <citation type="journal article" date="2023" name="Mol. Phylogenet. Evol.">
        <title>Genome-scale phylogeny and comparative genomics of the fungal order Sordariales.</title>
        <authorList>
            <person name="Hensen N."/>
            <person name="Bonometti L."/>
            <person name="Westerberg I."/>
            <person name="Brannstrom I.O."/>
            <person name="Guillou S."/>
            <person name="Cros-Aarteil S."/>
            <person name="Calhoun S."/>
            <person name="Haridas S."/>
            <person name="Kuo A."/>
            <person name="Mondo S."/>
            <person name="Pangilinan J."/>
            <person name="Riley R."/>
            <person name="LaButti K."/>
            <person name="Andreopoulos B."/>
            <person name="Lipzen A."/>
            <person name="Chen C."/>
            <person name="Yan M."/>
            <person name="Daum C."/>
            <person name="Ng V."/>
            <person name="Clum A."/>
            <person name="Steindorff A."/>
            <person name="Ohm R.A."/>
            <person name="Martin F."/>
            <person name="Silar P."/>
            <person name="Natvig D.O."/>
            <person name="Lalanne C."/>
            <person name="Gautier V."/>
            <person name="Ament-Velasquez S.L."/>
            <person name="Kruys A."/>
            <person name="Hutchinson M.I."/>
            <person name="Powell A.J."/>
            <person name="Barry K."/>
            <person name="Miller A.N."/>
            <person name="Grigoriev I.V."/>
            <person name="Debuchy R."/>
            <person name="Gladieux P."/>
            <person name="Hiltunen Thoren M."/>
            <person name="Johannesson H."/>
        </authorList>
    </citation>
    <scope>NUCLEOTIDE SEQUENCE</scope>
    <source>
        <strain evidence="2">CBS 232.78</strain>
    </source>
</reference>
<evidence type="ECO:0000256" key="1">
    <source>
        <dbReference type="SAM" id="Phobius"/>
    </source>
</evidence>
<reference evidence="2" key="2">
    <citation type="submission" date="2023-06" db="EMBL/GenBank/DDBJ databases">
        <authorList>
            <consortium name="Lawrence Berkeley National Laboratory"/>
            <person name="Haridas S."/>
            <person name="Hensen N."/>
            <person name="Bonometti L."/>
            <person name="Westerberg I."/>
            <person name="Brannstrom I.O."/>
            <person name="Guillou S."/>
            <person name="Cros-Aarteil S."/>
            <person name="Calhoun S."/>
            <person name="Kuo A."/>
            <person name="Mondo S."/>
            <person name="Pangilinan J."/>
            <person name="Riley R."/>
            <person name="LaButti K."/>
            <person name="Andreopoulos B."/>
            <person name="Lipzen A."/>
            <person name="Chen C."/>
            <person name="Yanf M."/>
            <person name="Daum C."/>
            <person name="Ng V."/>
            <person name="Clum A."/>
            <person name="Steindorff A."/>
            <person name="Ohm R."/>
            <person name="Martin F."/>
            <person name="Silar P."/>
            <person name="Natvig D."/>
            <person name="Lalanne C."/>
            <person name="Gautier V."/>
            <person name="Ament-velasquez S.L."/>
            <person name="Kruys A."/>
            <person name="Hutchinson M.I."/>
            <person name="Powell A.J."/>
            <person name="Barry K."/>
            <person name="Miller A.N."/>
            <person name="Grigoriev I.V."/>
            <person name="Debuchy R."/>
            <person name="Gladieux P."/>
            <person name="Thoren M.H."/>
            <person name="Johannesson H."/>
        </authorList>
    </citation>
    <scope>NUCLEOTIDE SEQUENCE</scope>
    <source>
        <strain evidence="2">CBS 232.78</strain>
    </source>
</reference>
<evidence type="ECO:0000313" key="2">
    <source>
        <dbReference type="EMBL" id="KAK3386418.1"/>
    </source>
</evidence>
<feature type="transmembrane region" description="Helical" evidence="1">
    <location>
        <begin position="81"/>
        <end position="101"/>
    </location>
</feature>
<dbReference type="InterPro" id="IPR046580">
    <property type="entry name" value="DUF6640"/>
</dbReference>
<feature type="transmembrane region" description="Helical" evidence="1">
    <location>
        <begin position="113"/>
        <end position="132"/>
    </location>
</feature>
<dbReference type="AlphaFoldDB" id="A0AAE0NRJ9"/>
<accession>A0AAE0NRJ9</accession>
<name>A0AAE0NRJ9_9PEZI</name>
<protein>
    <submittedName>
        <fullName evidence="2">Uncharacterized protein</fullName>
    </submittedName>
</protein>
<dbReference type="EMBL" id="JAULSW010000003">
    <property type="protein sequence ID" value="KAK3386418.1"/>
    <property type="molecule type" value="Genomic_DNA"/>
</dbReference>
<keyword evidence="3" id="KW-1185">Reference proteome</keyword>
<evidence type="ECO:0000313" key="3">
    <source>
        <dbReference type="Proteomes" id="UP001285441"/>
    </source>
</evidence>
<dbReference type="Pfam" id="PF20345">
    <property type="entry name" value="DUF6640"/>
    <property type="match status" value="1"/>
</dbReference>
<gene>
    <name evidence="2" type="ORF">B0H63DRAFT_392008</name>
</gene>
<keyword evidence="1" id="KW-1133">Transmembrane helix</keyword>
<keyword evidence="1" id="KW-0812">Transmembrane</keyword>
<dbReference type="Proteomes" id="UP001285441">
    <property type="component" value="Unassembled WGS sequence"/>
</dbReference>
<organism evidence="2 3">
    <name type="scientific">Podospora didyma</name>
    <dbReference type="NCBI Taxonomy" id="330526"/>
    <lineage>
        <taxon>Eukaryota</taxon>
        <taxon>Fungi</taxon>
        <taxon>Dikarya</taxon>
        <taxon>Ascomycota</taxon>
        <taxon>Pezizomycotina</taxon>
        <taxon>Sordariomycetes</taxon>
        <taxon>Sordariomycetidae</taxon>
        <taxon>Sordariales</taxon>
        <taxon>Podosporaceae</taxon>
        <taxon>Podospora</taxon>
    </lineage>
</organism>
<proteinExistence type="predicted"/>
<feature type="transmembrane region" description="Helical" evidence="1">
    <location>
        <begin position="41"/>
        <end position="60"/>
    </location>
</feature>
<keyword evidence="1" id="KW-0472">Membrane</keyword>
<comment type="caution">
    <text evidence="2">The sequence shown here is derived from an EMBL/GenBank/DDBJ whole genome shotgun (WGS) entry which is preliminary data.</text>
</comment>
<sequence>MLGKILLTIDALGLIFGAPIADYNHTHIFNPRWPPHAKFHDAQTISISVMLGIATLYYTWRPSLLTAYSTTQRAGDSLATAAFTGAVYWAGGLLAALFPNVSGIDPEFGPPGFPQFPIFTAFGCTGIAGWLYEKWAA</sequence>